<dbReference type="EMBL" id="JACQXR010000021">
    <property type="protein sequence ID" value="MBI4725970.1"/>
    <property type="molecule type" value="Genomic_DNA"/>
</dbReference>
<organism evidence="5 6">
    <name type="scientific">candidate division TA06 bacterium</name>
    <dbReference type="NCBI Taxonomy" id="2250710"/>
    <lineage>
        <taxon>Bacteria</taxon>
        <taxon>Bacteria division TA06</taxon>
    </lineage>
</organism>
<gene>
    <name evidence="5" type="primary">bamD</name>
    <name evidence="5" type="ORF">HY768_01890</name>
</gene>
<accession>A0A933I8U3</accession>
<dbReference type="Gene3D" id="1.25.40.10">
    <property type="entry name" value="Tetratricopeptide repeat domain"/>
    <property type="match status" value="1"/>
</dbReference>
<proteinExistence type="predicted"/>
<keyword evidence="3" id="KW-0998">Cell outer membrane</keyword>
<feature type="domain" description="Outer membrane lipoprotein BamD-like" evidence="4">
    <location>
        <begin position="31"/>
        <end position="209"/>
    </location>
</feature>
<evidence type="ECO:0000313" key="5">
    <source>
        <dbReference type="EMBL" id="MBI4725970.1"/>
    </source>
</evidence>
<evidence type="ECO:0000259" key="4">
    <source>
        <dbReference type="Pfam" id="PF13525"/>
    </source>
</evidence>
<dbReference type="InterPro" id="IPR039565">
    <property type="entry name" value="BamD-like"/>
</dbReference>
<keyword evidence="1" id="KW-0732">Signal</keyword>
<evidence type="ECO:0000256" key="1">
    <source>
        <dbReference type="ARBA" id="ARBA00022729"/>
    </source>
</evidence>
<dbReference type="SUPFAM" id="SSF48452">
    <property type="entry name" value="TPR-like"/>
    <property type="match status" value="1"/>
</dbReference>
<dbReference type="AlphaFoldDB" id="A0A933I8U3"/>
<comment type="caution">
    <text evidence="5">The sequence shown here is derived from an EMBL/GenBank/DDBJ whole genome shotgun (WGS) entry which is preliminary data.</text>
</comment>
<dbReference type="InterPro" id="IPR011990">
    <property type="entry name" value="TPR-like_helical_dom_sf"/>
</dbReference>
<protein>
    <submittedName>
        <fullName evidence="5">Outer membrane protein assembly factor BamD</fullName>
    </submittedName>
</protein>
<evidence type="ECO:0000313" key="6">
    <source>
        <dbReference type="Proteomes" id="UP000736328"/>
    </source>
</evidence>
<sequence>MKKYLLPMMLIIVFLNLISCGGKKGVVKKLEADDLYARGQQFFQNKKYVDAMDDFKAVVFNYSGSKLALDANYFLAECYLRTRDYQGAVAEFQQILNTYSPCRYDDEARFKIALCYYKDSPNYALDQSETTVKAGQSLNLYFTYLSDTTWAPEARQLKISLEEKLAHKDFDAGRIYFKMKRYAPAKLYLENLMAQYPQTHWAQEAQKLLDQIPASAKVQQALPDSIPAAAADSSQGK</sequence>
<dbReference type="Proteomes" id="UP000736328">
    <property type="component" value="Unassembled WGS sequence"/>
</dbReference>
<keyword evidence="2" id="KW-0472">Membrane</keyword>
<dbReference type="InterPro" id="IPR017689">
    <property type="entry name" value="BamD"/>
</dbReference>
<dbReference type="NCBIfam" id="TIGR03302">
    <property type="entry name" value="OM_YfiO"/>
    <property type="match status" value="1"/>
</dbReference>
<reference evidence="5" key="1">
    <citation type="submission" date="2020-07" db="EMBL/GenBank/DDBJ databases">
        <title>Huge and variable diversity of episymbiotic CPR bacteria and DPANN archaea in groundwater ecosystems.</title>
        <authorList>
            <person name="He C.Y."/>
            <person name="Keren R."/>
            <person name="Whittaker M."/>
            <person name="Farag I.F."/>
            <person name="Doudna J."/>
            <person name="Cate J.H.D."/>
            <person name="Banfield J.F."/>
        </authorList>
    </citation>
    <scope>NUCLEOTIDE SEQUENCE</scope>
    <source>
        <strain evidence="5">NC_groundwater_1520_Pr4_B-0.1um_53_5</strain>
    </source>
</reference>
<evidence type="ECO:0000256" key="3">
    <source>
        <dbReference type="ARBA" id="ARBA00023237"/>
    </source>
</evidence>
<evidence type="ECO:0000256" key="2">
    <source>
        <dbReference type="ARBA" id="ARBA00023136"/>
    </source>
</evidence>
<name>A0A933I8U3_UNCT6</name>
<dbReference type="Pfam" id="PF13525">
    <property type="entry name" value="YfiO"/>
    <property type="match status" value="1"/>
</dbReference>